<reference evidence="2 3" key="1">
    <citation type="submission" date="2017-11" db="EMBL/GenBank/DDBJ databases">
        <title>Genomic Encyclopedia of Archaeal and Bacterial Type Strains, Phase II (KMG-II): From Individual Species to Whole Genera.</title>
        <authorList>
            <person name="Goeker M."/>
        </authorList>
    </citation>
    <scope>NUCLEOTIDE SEQUENCE [LARGE SCALE GENOMIC DNA]</scope>
    <source>
        <strain evidence="2 3">DSM 27763</strain>
    </source>
</reference>
<dbReference type="Gene3D" id="3.30.720.110">
    <property type="match status" value="1"/>
</dbReference>
<protein>
    <submittedName>
        <fullName evidence="2">Putative 3-demethylubiquinone-9 3-methyltransferase (Glyoxalase superfamily)</fullName>
    </submittedName>
</protein>
<dbReference type="GO" id="GO:0008168">
    <property type="term" value="F:methyltransferase activity"/>
    <property type="evidence" value="ECO:0007669"/>
    <property type="project" value="UniProtKB-KW"/>
</dbReference>
<keyword evidence="3" id="KW-1185">Reference proteome</keyword>
<accession>A0A2M9B713</accession>
<evidence type="ECO:0000313" key="3">
    <source>
        <dbReference type="Proteomes" id="UP000230842"/>
    </source>
</evidence>
<name>A0A2M9B713_9ACTN</name>
<dbReference type="AlphaFoldDB" id="A0A2M9B713"/>
<feature type="domain" description="PhnB-like" evidence="1">
    <location>
        <begin position="164"/>
        <end position="287"/>
    </location>
</feature>
<organism evidence="2 3">
    <name type="scientific">Mumia flava</name>
    <dbReference type="NCBI Taxonomy" id="1348852"/>
    <lineage>
        <taxon>Bacteria</taxon>
        <taxon>Bacillati</taxon>
        <taxon>Actinomycetota</taxon>
        <taxon>Actinomycetes</taxon>
        <taxon>Propionibacteriales</taxon>
        <taxon>Nocardioidaceae</taxon>
        <taxon>Mumia</taxon>
    </lineage>
</organism>
<dbReference type="CDD" id="cd06588">
    <property type="entry name" value="PhnB_like"/>
    <property type="match status" value="2"/>
</dbReference>
<dbReference type="OrthoDB" id="9806473at2"/>
<dbReference type="GO" id="GO:0032259">
    <property type="term" value="P:methylation"/>
    <property type="evidence" value="ECO:0007669"/>
    <property type="project" value="UniProtKB-KW"/>
</dbReference>
<dbReference type="RefSeq" id="WP_100415267.1">
    <property type="nucleotide sequence ID" value="NZ_PGEZ01000002.1"/>
</dbReference>
<dbReference type="PANTHER" id="PTHR33990">
    <property type="entry name" value="PROTEIN YJDN-RELATED"/>
    <property type="match status" value="1"/>
</dbReference>
<evidence type="ECO:0000259" key="1">
    <source>
        <dbReference type="Pfam" id="PF06983"/>
    </source>
</evidence>
<keyword evidence="2" id="KW-0830">Ubiquinone</keyword>
<dbReference type="Proteomes" id="UP000230842">
    <property type="component" value="Unassembled WGS sequence"/>
</dbReference>
<keyword evidence="2" id="KW-0489">Methyltransferase</keyword>
<gene>
    <name evidence="2" type="ORF">CLV56_3232</name>
</gene>
<feature type="domain" description="PhnB-like" evidence="1">
    <location>
        <begin position="9"/>
        <end position="151"/>
    </location>
</feature>
<sequence>MSSMTGIRQRIVPNIWCNGNAEEAGRFYADALPDTTYEVEARYPEEGLEDFQHDLAGAALTVAVVVSGTRLTLINAGPEFRPTPAISFMLNFDPLLFGGANAEGQEAARRALDATWAALADGGLVRMELGEYPFAARYGWVEDRFGVNWQLMLTDPAGDPRPFVVPALMFGGAAQDKAAEAADFYVDMFEDTPGGTEVGNRSPYGVPTGPASADALAYGELRIGDQWLMASDYGADHDFGFGEGVSLEVQCDDQAEIDRLWDALSAVPEAEQCGWAKDPYGVSWQIVPANMAELMARPQAFEHMMGMKKLVIDDF</sequence>
<keyword evidence="2" id="KW-0808">Transferase</keyword>
<dbReference type="Gene3D" id="3.30.720.100">
    <property type="match status" value="1"/>
</dbReference>
<dbReference type="Pfam" id="PF06983">
    <property type="entry name" value="3-dmu-9_3-mt"/>
    <property type="match status" value="2"/>
</dbReference>
<dbReference type="InterPro" id="IPR029068">
    <property type="entry name" value="Glyas_Bleomycin-R_OHBP_Dase"/>
</dbReference>
<evidence type="ECO:0000313" key="2">
    <source>
        <dbReference type="EMBL" id="PJJ53739.1"/>
    </source>
</evidence>
<proteinExistence type="predicted"/>
<comment type="caution">
    <text evidence="2">The sequence shown here is derived from an EMBL/GenBank/DDBJ whole genome shotgun (WGS) entry which is preliminary data.</text>
</comment>
<dbReference type="Gene3D" id="3.10.180.10">
    <property type="entry name" value="2,3-Dihydroxybiphenyl 1,2-Dioxygenase, domain 1"/>
    <property type="match status" value="1"/>
</dbReference>
<dbReference type="InterPro" id="IPR028973">
    <property type="entry name" value="PhnB-like"/>
</dbReference>
<dbReference type="EMBL" id="PGEZ01000002">
    <property type="protein sequence ID" value="PJJ53739.1"/>
    <property type="molecule type" value="Genomic_DNA"/>
</dbReference>
<dbReference type="SUPFAM" id="SSF54593">
    <property type="entry name" value="Glyoxalase/Bleomycin resistance protein/Dihydroxybiphenyl dioxygenase"/>
    <property type="match status" value="2"/>
</dbReference>